<evidence type="ECO:0000256" key="1">
    <source>
        <dbReference type="ARBA" id="ARBA00004567"/>
    </source>
</evidence>
<dbReference type="SUPFAM" id="SSF50729">
    <property type="entry name" value="PH domain-like"/>
    <property type="match status" value="1"/>
</dbReference>
<dbReference type="GO" id="GO:0051028">
    <property type="term" value="P:mRNA transport"/>
    <property type="evidence" value="ECO:0007669"/>
    <property type="project" value="UniProtKB-KW"/>
</dbReference>
<dbReference type="Pfam" id="PF00638">
    <property type="entry name" value="Ran_BP1"/>
    <property type="match status" value="1"/>
</dbReference>
<feature type="region of interest" description="Disordered" evidence="8">
    <location>
        <begin position="1"/>
        <end position="82"/>
    </location>
</feature>
<dbReference type="GO" id="GO:0005643">
    <property type="term" value="C:nuclear pore"/>
    <property type="evidence" value="ECO:0007669"/>
    <property type="project" value="UniProtKB-SubCell"/>
</dbReference>
<feature type="compositionally biased region" description="Low complexity" evidence="8">
    <location>
        <begin position="51"/>
        <end position="76"/>
    </location>
</feature>
<dbReference type="GO" id="GO:0015031">
    <property type="term" value="P:protein transport"/>
    <property type="evidence" value="ECO:0007669"/>
    <property type="project" value="UniProtKB-KW"/>
</dbReference>
<evidence type="ECO:0000256" key="2">
    <source>
        <dbReference type="ARBA" id="ARBA00022448"/>
    </source>
</evidence>
<keyword evidence="2" id="KW-0813">Transport</keyword>
<dbReference type="InterPro" id="IPR053074">
    <property type="entry name" value="NPC_Nucleoporin"/>
</dbReference>
<proteinExistence type="predicted"/>
<keyword evidence="4" id="KW-0653">Protein transport</keyword>
<evidence type="ECO:0000256" key="6">
    <source>
        <dbReference type="ARBA" id="ARBA00023132"/>
    </source>
</evidence>
<feature type="compositionally biased region" description="Pro residues" evidence="8">
    <location>
        <begin position="228"/>
        <end position="237"/>
    </location>
</feature>
<feature type="domain" description="RanBD1" evidence="9">
    <location>
        <begin position="531"/>
        <end position="601"/>
    </location>
</feature>
<feature type="region of interest" description="Disordered" evidence="8">
    <location>
        <begin position="450"/>
        <end position="541"/>
    </location>
</feature>
<sequence length="651" mass="67551">MKRGAEKQLRREEAEADDDEEPEEIRKGFKKADESELARRKIRALPKRMGGTEPAPASAPGPATTNGAMSNPSTRFGGFGGFGTGGSSPFSFAQPVPSPILPTNTVKPAPAPSFSAFATPTNLPASASPSVSSSASAATKSFAAFLGPTPTSTSSSSSPAASNTAANGTEDTAAFKYYTSLRGLNVSFIKTITKAVAEDPFMDVASLMESYKSLRIAVQSEFDMMPKDPLPSMPAPPANFAGSGSLVPSSSSSSGSGFTSKIDSGSSSTNPSGFSFSSAAAPSSSDQPPGFSFPSAAPLTSSAPSKLPFSFSSLAASSLKPSPEGTGASDTSKSDNSSKPSGSSFTFGSSTAAKSDATTSAFSFPPPPGDKKDSPPAFFGSAFSFSKDKGADKSSPVTNLFGGSSAFGTSTPTKSDKDKPLFSGGFSFGTGATPPKVSAFSGFGKPSGSIGNPVGFGFGSPPKSESDGDATLKLTFPSSSFTFGQPKKEEAKEGEESEEKVMSGGEAAVDAEDADAPKTVSNSIHDLEGQGEEDEETTHSVKSKVYRFTKNPDDEKGKWVDMGVGVLKLKKHKETDARRMLLRNTSTGRVIINFKIYAGLTPKVNSKLVSFTGHEEGQAVNYQLRVKTTEDAEQLNQALNREIEFIKGQFE</sequence>
<keyword evidence="6" id="KW-0906">Nuclear pore complex</keyword>
<dbReference type="OrthoDB" id="185618at2759"/>
<dbReference type="InParanoid" id="A0A165V1S6"/>
<dbReference type="InterPro" id="IPR000156">
    <property type="entry name" value="Ran_bind_dom"/>
</dbReference>
<evidence type="ECO:0000256" key="4">
    <source>
        <dbReference type="ARBA" id="ARBA00022927"/>
    </source>
</evidence>
<feature type="compositionally biased region" description="Acidic residues" evidence="8">
    <location>
        <begin position="14"/>
        <end position="23"/>
    </location>
</feature>
<evidence type="ECO:0000313" key="10">
    <source>
        <dbReference type="EMBL" id="KZT29024.1"/>
    </source>
</evidence>
<dbReference type="AlphaFoldDB" id="A0A165V1S6"/>
<keyword evidence="7" id="KW-0539">Nucleus</keyword>
<evidence type="ECO:0000256" key="7">
    <source>
        <dbReference type="ARBA" id="ARBA00023242"/>
    </source>
</evidence>
<name>A0A165V1S6_9AGAM</name>
<dbReference type="PANTHER" id="PTHR38697:SF1">
    <property type="entry name" value="NUCLEAR PORE COMPLEX PROTEIN SIMILAR TO S. CEREVISIAE NUP2 (EUROFUNG)"/>
    <property type="match status" value="1"/>
</dbReference>
<gene>
    <name evidence="10" type="ORF">NEOLEDRAFT_1175356</name>
</gene>
<reference evidence="10 11" key="1">
    <citation type="journal article" date="2016" name="Mol. Biol. Evol.">
        <title>Comparative Genomics of Early-Diverging Mushroom-Forming Fungi Provides Insights into the Origins of Lignocellulose Decay Capabilities.</title>
        <authorList>
            <person name="Nagy L.G."/>
            <person name="Riley R."/>
            <person name="Tritt A."/>
            <person name="Adam C."/>
            <person name="Daum C."/>
            <person name="Floudas D."/>
            <person name="Sun H."/>
            <person name="Yadav J.S."/>
            <person name="Pangilinan J."/>
            <person name="Larsson K.H."/>
            <person name="Matsuura K."/>
            <person name="Barry K."/>
            <person name="Labutti K."/>
            <person name="Kuo R."/>
            <person name="Ohm R.A."/>
            <person name="Bhattacharya S.S."/>
            <person name="Shirouzu T."/>
            <person name="Yoshinaga Y."/>
            <person name="Martin F.M."/>
            <person name="Grigoriev I.V."/>
            <person name="Hibbett D.S."/>
        </authorList>
    </citation>
    <scope>NUCLEOTIDE SEQUENCE [LARGE SCALE GENOMIC DNA]</scope>
    <source>
        <strain evidence="10 11">HHB14362 ss-1</strain>
    </source>
</reference>
<dbReference type="PANTHER" id="PTHR38697">
    <property type="entry name" value="NUCLEAR PORE COMPLEX PROTEIN SIMILAR TO S. CEREVISIAE NUP2 (EUROFUNG)"/>
    <property type="match status" value="1"/>
</dbReference>
<dbReference type="InterPro" id="IPR015007">
    <property type="entry name" value="NUP2/50/61"/>
</dbReference>
<keyword evidence="11" id="KW-1185">Reference proteome</keyword>
<feature type="compositionally biased region" description="Low complexity" evidence="8">
    <location>
        <begin position="375"/>
        <end position="385"/>
    </location>
</feature>
<dbReference type="CDD" id="cd13170">
    <property type="entry name" value="RanBD_NUP50"/>
    <property type="match status" value="1"/>
</dbReference>
<dbReference type="InterPro" id="IPR011993">
    <property type="entry name" value="PH-like_dom_sf"/>
</dbReference>
<feature type="region of interest" description="Disordered" evidence="8">
    <location>
        <begin position="316"/>
        <end position="428"/>
    </location>
</feature>
<dbReference type="Gene3D" id="2.30.29.30">
    <property type="entry name" value="Pleckstrin-homology domain (PH domain)/Phosphotyrosine-binding domain (PTB)"/>
    <property type="match status" value="1"/>
</dbReference>
<dbReference type="EMBL" id="KV425555">
    <property type="protein sequence ID" value="KZT29024.1"/>
    <property type="molecule type" value="Genomic_DNA"/>
</dbReference>
<feature type="compositionally biased region" description="Low complexity" evidence="8">
    <location>
        <begin position="316"/>
        <end position="363"/>
    </location>
</feature>
<evidence type="ECO:0000256" key="5">
    <source>
        <dbReference type="ARBA" id="ARBA00023010"/>
    </source>
</evidence>
<comment type="subcellular location">
    <subcellularLocation>
        <location evidence="1">Nucleus</location>
        <location evidence="1">Nuclear pore complex</location>
    </subcellularLocation>
</comment>
<feature type="compositionally biased region" description="Polar residues" evidence="8">
    <location>
        <begin position="395"/>
        <end position="413"/>
    </location>
</feature>
<feature type="region of interest" description="Disordered" evidence="8">
    <location>
        <begin position="227"/>
        <end position="303"/>
    </location>
</feature>
<protein>
    <recommendedName>
        <fullName evidence="9">RanBD1 domain-containing protein</fullName>
    </recommendedName>
</protein>
<keyword evidence="3" id="KW-0509">mRNA transport</keyword>
<feature type="compositionally biased region" description="Low complexity" evidence="8">
    <location>
        <begin position="242"/>
        <end position="285"/>
    </location>
</feature>
<dbReference type="PROSITE" id="PS50196">
    <property type="entry name" value="RANBD1"/>
    <property type="match status" value="1"/>
</dbReference>
<feature type="compositionally biased region" description="Basic and acidic residues" evidence="8">
    <location>
        <begin position="1"/>
        <end position="13"/>
    </location>
</feature>
<accession>A0A165V1S6</accession>
<dbReference type="Proteomes" id="UP000076761">
    <property type="component" value="Unassembled WGS sequence"/>
</dbReference>
<evidence type="ECO:0000256" key="3">
    <source>
        <dbReference type="ARBA" id="ARBA00022816"/>
    </source>
</evidence>
<keyword evidence="5" id="KW-0811">Translocation</keyword>
<evidence type="ECO:0000256" key="8">
    <source>
        <dbReference type="SAM" id="MobiDB-lite"/>
    </source>
</evidence>
<dbReference type="SMART" id="SM00160">
    <property type="entry name" value="RanBD"/>
    <property type="match status" value="1"/>
</dbReference>
<evidence type="ECO:0000313" key="11">
    <source>
        <dbReference type="Proteomes" id="UP000076761"/>
    </source>
</evidence>
<evidence type="ECO:0000259" key="9">
    <source>
        <dbReference type="PROSITE" id="PS50196"/>
    </source>
</evidence>
<feature type="compositionally biased region" description="Low complexity" evidence="8">
    <location>
        <begin position="292"/>
        <end position="303"/>
    </location>
</feature>
<organism evidence="10 11">
    <name type="scientific">Neolentinus lepideus HHB14362 ss-1</name>
    <dbReference type="NCBI Taxonomy" id="1314782"/>
    <lineage>
        <taxon>Eukaryota</taxon>
        <taxon>Fungi</taxon>
        <taxon>Dikarya</taxon>
        <taxon>Basidiomycota</taxon>
        <taxon>Agaricomycotina</taxon>
        <taxon>Agaricomycetes</taxon>
        <taxon>Gloeophyllales</taxon>
        <taxon>Gloeophyllaceae</taxon>
        <taxon>Neolentinus</taxon>
    </lineage>
</organism>
<dbReference type="STRING" id="1314782.A0A165V1S6"/>
<dbReference type="Pfam" id="PF08911">
    <property type="entry name" value="NUP50"/>
    <property type="match status" value="1"/>
</dbReference>
<feature type="compositionally biased region" description="Basic and acidic residues" evidence="8">
    <location>
        <begin position="24"/>
        <end position="39"/>
    </location>
</feature>